<dbReference type="InterPro" id="IPR058205">
    <property type="entry name" value="D-LDH-like"/>
</dbReference>
<dbReference type="Pfam" id="PF00389">
    <property type="entry name" value="2-Hacid_dh"/>
    <property type="match status" value="1"/>
</dbReference>
<feature type="domain" description="D-isomer specific 2-hydroxyacid dehydrogenase NAD-binding" evidence="6">
    <location>
        <begin position="107"/>
        <end position="298"/>
    </location>
</feature>
<dbReference type="Proteomes" id="UP001298753">
    <property type="component" value="Unassembled WGS sequence"/>
</dbReference>
<evidence type="ECO:0000259" key="6">
    <source>
        <dbReference type="Pfam" id="PF02826"/>
    </source>
</evidence>
<reference evidence="7 8" key="1">
    <citation type="submission" date="2021-10" db="EMBL/GenBank/DDBJ databases">
        <title>Anaerobic single-cell dispensing facilitates the cultivation of human gut bacteria.</title>
        <authorList>
            <person name="Afrizal A."/>
        </authorList>
    </citation>
    <scope>NUCLEOTIDE SEQUENCE [LARGE SCALE GENOMIC DNA]</scope>
    <source>
        <strain evidence="7 8">CLA-AA-H270</strain>
    </source>
</reference>
<sequence length="332" mass="36722">MKVMAFNARPDERAFFDHFSQSLDMDLTLQKDTLTLDNVALTRGYDGISCTCDLPAPILEKLAENGVRYVALRTIGYDNVDLKAAERLGIRVSHAGYSPYAVSNYTVMLMLMCIRKAGYIMFRSHTADYSLGASGAARGMEMQNLTVGVIGTGRIGKAVIHNLSGFGCRIIAHDPYPSEEMKQMGVEYVSLESLYAQSDVITLHTFLNDSTYHMINTEAIQQMKPGVVIINCARGALIDTRALIDGIESGRVGSVGVDCFEGEDDVIRVDHNYNSRVTNHDYIILKSFQNTIVTPHVAFFTDQAVFDMVQCSLESLHQFELGEKVPLEVHAA</sequence>
<evidence type="ECO:0000313" key="7">
    <source>
        <dbReference type="EMBL" id="MCC2175592.1"/>
    </source>
</evidence>
<dbReference type="RefSeq" id="WP_118645633.1">
    <property type="nucleotide sequence ID" value="NZ_DBFEHX010000098.1"/>
</dbReference>
<keyword evidence="3" id="KW-0520">NAD</keyword>
<feature type="domain" description="D-isomer specific 2-hydroxyacid dehydrogenase catalytic" evidence="5">
    <location>
        <begin position="7"/>
        <end position="328"/>
    </location>
</feature>
<evidence type="ECO:0000256" key="1">
    <source>
        <dbReference type="ARBA" id="ARBA00005854"/>
    </source>
</evidence>
<proteinExistence type="inferred from homology"/>
<dbReference type="InterPro" id="IPR006140">
    <property type="entry name" value="D-isomer_DH_NAD-bd"/>
</dbReference>
<dbReference type="PROSITE" id="PS00065">
    <property type="entry name" value="D_2_HYDROXYACID_DH_1"/>
    <property type="match status" value="1"/>
</dbReference>
<dbReference type="EMBL" id="JAJEPX010000001">
    <property type="protein sequence ID" value="MCC2175592.1"/>
    <property type="molecule type" value="Genomic_DNA"/>
</dbReference>
<dbReference type="SUPFAM" id="SSF51735">
    <property type="entry name" value="NAD(P)-binding Rossmann-fold domains"/>
    <property type="match status" value="1"/>
</dbReference>
<dbReference type="GO" id="GO:0051287">
    <property type="term" value="F:NAD binding"/>
    <property type="evidence" value="ECO:0007669"/>
    <property type="project" value="InterPro"/>
</dbReference>
<comment type="caution">
    <text evidence="7">The sequence shown here is derived from an EMBL/GenBank/DDBJ whole genome shotgun (WGS) entry which is preliminary data.</text>
</comment>
<keyword evidence="2 4" id="KW-0560">Oxidoreductase</keyword>
<dbReference type="AlphaFoldDB" id="A0AAW4VYC4"/>
<dbReference type="GO" id="GO:0008720">
    <property type="term" value="F:D-lactate dehydrogenase (NAD+) activity"/>
    <property type="evidence" value="ECO:0007669"/>
    <property type="project" value="TreeGrafter"/>
</dbReference>
<evidence type="ECO:0000313" key="8">
    <source>
        <dbReference type="Proteomes" id="UP001298753"/>
    </source>
</evidence>
<protein>
    <submittedName>
        <fullName evidence="7">D-isomer specific 2-hydroxyacid dehydrogenase family protein</fullName>
    </submittedName>
</protein>
<name>A0AAW4VYC4_9FIRM</name>
<dbReference type="Pfam" id="PF02826">
    <property type="entry name" value="2-Hacid_dh_C"/>
    <property type="match status" value="1"/>
</dbReference>
<gene>
    <name evidence="7" type="ORF">LKD22_00350</name>
</gene>
<dbReference type="InterPro" id="IPR036291">
    <property type="entry name" value="NAD(P)-bd_dom_sf"/>
</dbReference>
<dbReference type="PROSITE" id="PS00671">
    <property type="entry name" value="D_2_HYDROXYACID_DH_3"/>
    <property type="match status" value="1"/>
</dbReference>
<dbReference type="PANTHER" id="PTHR43026">
    <property type="entry name" value="2-HYDROXYACID DEHYDROGENASE HOMOLOG 1-RELATED"/>
    <property type="match status" value="1"/>
</dbReference>
<evidence type="ECO:0000256" key="2">
    <source>
        <dbReference type="ARBA" id="ARBA00023002"/>
    </source>
</evidence>
<dbReference type="GeneID" id="98661021"/>
<dbReference type="Gene3D" id="3.40.50.720">
    <property type="entry name" value="NAD(P)-binding Rossmann-like Domain"/>
    <property type="match status" value="2"/>
</dbReference>
<comment type="similarity">
    <text evidence="1 4">Belongs to the D-isomer specific 2-hydroxyacid dehydrogenase family.</text>
</comment>
<dbReference type="CDD" id="cd12185">
    <property type="entry name" value="HGDH_LDH_like"/>
    <property type="match status" value="1"/>
</dbReference>
<organism evidence="7 8">
    <name type="scientific">Agathobaculum butyriciproducens</name>
    <dbReference type="NCBI Taxonomy" id="1628085"/>
    <lineage>
        <taxon>Bacteria</taxon>
        <taxon>Bacillati</taxon>
        <taxon>Bacillota</taxon>
        <taxon>Clostridia</taxon>
        <taxon>Eubacteriales</taxon>
        <taxon>Butyricicoccaceae</taxon>
        <taxon>Agathobaculum</taxon>
    </lineage>
</organism>
<keyword evidence="8" id="KW-1185">Reference proteome</keyword>
<accession>A0AAW4VYC4</accession>
<evidence type="ECO:0000256" key="4">
    <source>
        <dbReference type="RuleBase" id="RU003719"/>
    </source>
</evidence>
<dbReference type="PANTHER" id="PTHR43026:SF1">
    <property type="entry name" value="2-HYDROXYACID DEHYDROGENASE HOMOLOG 1-RELATED"/>
    <property type="match status" value="1"/>
</dbReference>
<dbReference type="InterPro" id="IPR029752">
    <property type="entry name" value="D-isomer_DH_CS1"/>
</dbReference>
<dbReference type="InterPro" id="IPR006139">
    <property type="entry name" value="D-isomer_2_OHA_DH_cat_dom"/>
</dbReference>
<dbReference type="InterPro" id="IPR029753">
    <property type="entry name" value="D-isomer_DH_CS"/>
</dbReference>
<dbReference type="SUPFAM" id="SSF52283">
    <property type="entry name" value="Formate/glycerate dehydrogenase catalytic domain-like"/>
    <property type="match status" value="1"/>
</dbReference>
<evidence type="ECO:0000259" key="5">
    <source>
        <dbReference type="Pfam" id="PF00389"/>
    </source>
</evidence>
<evidence type="ECO:0000256" key="3">
    <source>
        <dbReference type="ARBA" id="ARBA00023027"/>
    </source>
</evidence>